<evidence type="ECO:0000313" key="2">
    <source>
        <dbReference type="EMBL" id="OJJ30125.1"/>
    </source>
</evidence>
<accession>A0A1L9R5B8</accession>
<dbReference type="SMART" id="SM01111">
    <property type="entry name" value="CVNH"/>
    <property type="match status" value="1"/>
</dbReference>
<dbReference type="PANTHER" id="PTHR42076">
    <property type="entry name" value="CYANOVIRIN-N HOMOLOG"/>
    <property type="match status" value="1"/>
</dbReference>
<feature type="domain" description="Cyanovirin-N" evidence="1">
    <location>
        <begin position="2"/>
        <end position="106"/>
    </location>
</feature>
<dbReference type="RefSeq" id="XP_040683802.1">
    <property type="nucleotide sequence ID" value="XM_040839518.1"/>
</dbReference>
<dbReference type="PANTHER" id="PTHR42076:SF1">
    <property type="entry name" value="CYANOVIRIN-N DOMAIN-CONTAINING PROTEIN"/>
    <property type="match status" value="1"/>
</dbReference>
<dbReference type="GeneID" id="63755366"/>
<organism evidence="2 3">
    <name type="scientific">Aspergillus wentii DTO 134E9</name>
    <dbReference type="NCBI Taxonomy" id="1073089"/>
    <lineage>
        <taxon>Eukaryota</taxon>
        <taxon>Fungi</taxon>
        <taxon>Dikarya</taxon>
        <taxon>Ascomycota</taxon>
        <taxon>Pezizomycotina</taxon>
        <taxon>Eurotiomycetes</taxon>
        <taxon>Eurotiomycetidae</taxon>
        <taxon>Eurotiales</taxon>
        <taxon>Aspergillaceae</taxon>
        <taxon>Aspergillus</taxon>
        <taxon>Aspergillus subgen. Cremei</taxon>
    </lineage>
</organism>
<dbReference type="STRING" id="1073089.A0A1L9R5B8"/>
<dbReference type="VEuPathDB" id="FungiDB:ASPWEDRAFT_747840"/>
<protein>
    <recommendedName>
        <fullName evidence="1">Cyanovirin-N domain-containing protein</fullName>
    </recommendedName>
</protein>
<gene>
    <name evidence="2" type="ORF">ASPWEDRAFT_747840</name>
</gene>
<dbReference type="OrthoDB" id="2441380at2759"/>
<sequence>MSFYDSSRDVYISVENGRTTLHARCLTPDGYYKDSSIDLDDHLGNGDGRFEQGGSNFTQSAQGVKLDFYNNDPLLTAELCRYGGRYDYATFHINRVISNENGVLTWVGTHSAWRYICMLMRFTELKQQLIWEWGERAWLSILEHG</sequence>
<evidence type="ECO:0000313" key="3">
    <source>
        <dbReference type="Proteomes" id="UP000184383"/>
    </source>
</evidence>
<keyword evidence="3" id="KW-1185">Reference proteome</keyword>
<dbReference type="EMBL" id="KV878217">
    <property type="protein sequence ID" value="OJJ30125.1"/>
    <property type="molecule type" value="Genomic_DNA"/>
</dbReference>
<dbReference type="InterPro" id="IPR011058">
    <property type="entry name" value="Cyanovirin-N"/>
</dbReference>
<name>A0A1L9R5B8_ASPWE</name>
<dbReference type="Proteomes" id="UP000184383">
    <property type="component" value="Unassembled WGS sequence"/>
</dbReference>
<dbReference type="InterPro" id="IPR036673">
    <property type="entry name" value="Cyanovirin-N_sf"/>
</dbReference>
<evidence type="ECO:0000259" key="1">
    <source>
        <dbReference type="SMART" id="SM01111"/>
    </source>
</evidence>
<dbReference type="Pfam" id="PF08881">
    <property type="entry name" value="CVNH"/>
    <property type="match status" value="1"/>
</dbReference>
<dbReference type="SUPFAM" id="SSF51322">
    <property type="entry name" value="Cyanovirin-N"/>
    <property type="match status" value="1"/>
</dbReference>
<dbReference type="Gene3D" id="2.30.60.10">
    <property type="entry name" value="Cyanovirin-N"/>
    <property type="match status" value="1"/>
</dbReference>
<proteinExistence type="predicted"/>
<dbReference type="AlphaFoldDB" id="A0A1L9R5B8"/>
<reference evidence="3" key="1">
    <citation type="journal article" date="2017" name="Genome Biol.">
        <title>Comparative genomics reveals high biological diversity and specific adaptations in the industrially and medically important fungal genus Aspergillus.</title>
        <authorList>
            <person name="de Vries R.P."/>
            <person name="Riley R."/>
            <person name="Wiebenga A."/>
            <person name="Aguilar-Osorio G."/>
            <person name="Amillis S."/>
            <person name="Uchima C.A."/>
            <person name="Anderluh G."/>
            <person name="Asadollahi M."/>
            <person name="Askin M."/>
            <person name="Barry K."/>
            <person name="Battaglia E."/>
            <person name="Bayram O."/>
            <person name="Benocci T."/>
            <person name="Braus-Stromeyer S.A."/>
            <person name="Caldana C."/>
            <person name="Canovas D."/>
            <person name="Cerqueira G.C."/>
            <person name="Chen F."/>
            <person name="Chen W."/>
            <person name="Choi C."/>
            <person name="Clum A."/>
            <person name="Dos Santos R.A."/>
            <person name="Damasio A.R."/>
            <person name="Diallinas G."/>
            <person name="Emri T."/>
            <person name="Fekete E."/>
            <person name="Flipphi M."/>
            <person name="Freyberg S."/>
            <person name="Gallo A."/>
            <person name="Gournas C."/>
            <person name="Habgood R."/>
            <person name="Hainaut M."/>
            <person name="Harispe M.L."/>
            <person name="Henrissat B."/>
            <person name="Hilden K.S."/>
            <person name="Hope R."/>
            <person name="Hossain A."/>
            <person name="Karabika E."/>
            <person name="Karaffa L."/>
            <person name="Karanyi Z."/>
            <person name="Krasevec N."/>
            <person name="Kuo A."/>
            <person name="Kusch H."/>
            <person name="LaButti K."/>
            <person name="Lagendijk E.L."/>
            <person name="Lapidus A."/>
            <person name="Levasseur A."/>
            <person name="Lindquist E."/>
            <person name="Lipzen A."/>
            <person name="Logrieco A.F."/>
            <person name="MacCabe A."/>
            <person name="Maekelae M.R."/>
            <person name="Malavazi I."/>
            <person name="Melin P."/>
            <person name="Meyer V."/>
            <person name="Mielnichuk N."/>
            <person name="Miskei M."/>
            <person name="Molnar A.P."/>
            <person name="Mule G."/>
            <person name="Ngan C.Y."/>
            <person name="Orejas M."/>
            <person name="Orosz E."/>
            <person name="Ouedraogo J.P."/>
            <person name="Overkamp K.M."/>
            <person name="Park H.-S."/>
            <person name="Perrone G."/>
            <person name="Piumi F."/>
            <person name="Punt P.J."/>
            <person name="Ram A.F."/>
            <person name="Ramon A."/>
            <person name="Rauscher S."/>
            <person name="Record E."/>
            <person name="Riano-Pachon D.M."/>
            <person name="Robert V."/>
            <person name="Roehrig J."/>
            <person name="Ruller R."/>
            <person name="Salamov A."/>
            <person name="Salih N.S."/>
            <person name="Samson R.A."/>
            <person name="Sandor E."/>
            <person name="Sanguinetti M."/>
            <person name="Schuetze T."/>
            <person name="Sepcic K."/>
            <person name="Shelest E."/>
            <person name="Sherlock G."/>
            <person name="Sophianopoulou V."/>
            <person name="Squina F.M."/>
            <person name="Sun H."/>
            <person name="Susca A."/>
            <person name="Todd R.B."/>
            <person name="Tsang A."/>
            <person name="Unkles S.E."/>
            <person name="van de Wiele N."/>
            <person name="van Rossen-Uffink D."/>
            <person name="Oliveira J.V."/>
            <person name="Vesth T.C."/>
            <person name="Visser J."/>
            <person name="Yu J.-H."/>
            <person name="Zhou M."/>
            <person name="Andersen M.R."/>
            <person name="Archer D.B."/>
            <person name="Baker S.E."/>
            <person name="Benoit I."/>
            <person name="Brakhage A.A."/>
            <person name="Braus G.H."/>
            <person name="Fischer R."/>
            <person name="Frisvad J.C."/>
            <person name="Goldman G.H."/>
            <person name="Houbraken J."/>
            <person name="Oakley B."/>
            <person name="Pocsi I."/>
            <person name="Scazzocchio C."/>
            <person name="Seiboth B."/>
            <person name="vanKuyk P.A."/>
            <person name="Wortman J."/>
            <person name="Dyer P.S."/>
            <person name="Grigoriev I.V."/>
        </authorList>
    </citation>
    <scope>NUCLEOTIDE SEQUENCE [LARGE SCALE GENOMIC DNA]</scope>
    <source>
        <strain evidence="3">DTO 134E9</strain>
    </source>
</reference>